<evidence type="ECO:0000313" key="5">
    <source>
        <dbReference type="EMBL" id="ODM05210.1"/>
    </source>
</evidence>
<feature type="domain" description="HTH araC/xylS-type" evidence="4">
    <location>
        <begin position="210"/>
        <end position="309"/>
    </location>
</feature>
<dbReference type="EMBL" id="MCGH01000002">
    <property type="protein sequence ID" value="ODM05210.1"/>
    <property type="molecule type" value="Genomic_DNA"/>
</dbReference>
<dbReference type="Gene3D" id="1.10.10.60">
    <property type="entry name" value="Homeodomain-like"/>
    <property type="match status" value="1"/>
</dbReference>
<accession>A0A1E3A8W5</accession>
<protein>
    <submittedName>
        <fullName evidence="5">HTH-type transcriptional activator RhaR</fullName>
    </submittedName>
</protein>
<reference evidence="5 6" key="1">
    <citation type="submission" date="2016-07" db="EMBL/GenBank/DDBJ databases">
        <title>Characterization of isolates of Eisenbergiella tayi derived from blood cultures, using whole genome sequencing.</title>
        <authorList>
            <person name="Burdz T."/>
            <person name="Wiebe D."/>
            <person name="Huynh C."/>
            <person name="Bernard K."/>
        </authorList>
    </citation>
    <scope>NUCLEOTIDE SEQUENCE [LARGE SCALE GENOMIC DNA]</scope>
    <source>
        <strain evidence="5 6">NML 110608</strain>
    </source>
</reference>
<dbReference type="PANTHER" id="PTHR43280">
    <property type="entry name" value="ARAC-FAMILY TRANSCRIPTIONAL REGULATOR"/>
    <property type="match status" value="1"/>
</dbReference>
<dbReference type="PANTHER" id="PTHR43280:SF2">
    <property type="entry name" value="HTH-TYPE TRANSCRIPTIONAL REGULATOR EXSA"/>
    <property type="match status" value="1"/>
</dbReference>
<dbReference type="Gene3D" id="2.60.120.10">
    <property type="entry name" value="Jelly Rolls"/>
    <property type="match status" value="1"/>
</dbReference>
<dbReference type="PROSITE" id="PS01124">
    <property type="entry name" value="HTH_ARAC_FAMILY_2"/>
    <property type="match status" value="1"/>
</dbReference>
<dbReference type="InterPro" id="IPR037923">
    <property type="entry name" value="HTH-like"/>
</dbReference>
<dbReference type="InterPro" id="IPR009057">
    <property type="entry name" value="Homeodomain-like_sf"/>
</dbReference>
<dbReference type="AlphaFoldDB" id="A0A1E3A8W5"/>
<dbReference type="PROSITE" id="PS00041">
    <property type="entry name" value="HTH_ARAC_FAMILY_1"/>
    <property type="match status" value="1"/>
</dbReference>
<keyword evidence="3" id="KW-0804">Transcription</keyword>
<gene>
    <name evidence="5" type="primary">rhaR_6</name>
    <name evidence="5" type="ORF">BEI61_01093</name>
</gene>
<proteinExistence type="predicted"/>
<organism evidence="5 6">
    <name type="scientific">Eisenbergiella tayi</name>
    <dbReference type="NCBI Taxonomy" id="1432052"/>
    <lineage>
        <taxon>Bacteria</taxon>
        <taxon>Bacillati</taxon>
        <taxon>Bacillota</taxon>
        <taxon>Clostridia</taxon>
        <taxon>Lachnospirales</taxon>
        <taxon>Lachnospiraceae</taxon>
        <taxon>Eisenbergiella</taxon>
    </lineage>
</organism>
<evidence type="ECO:0000259" key="4">
    <source>
        <dbReference type="PROSITE" id="PS01124"/>
    </source>
</evidence>
<evidence type="ECO:0000256" key="1">
    <source>
        <dbReference type="ARBA" id="ARBA00023015"/>
    </source>
</evidence>
<dbReference type="InterPro" id="IPR018062">
    <property type="entry name" value="HTH_AraC-typ_CS"/>
</dbReference>
<evidence type="ECO:0000313" key="6">
    <source>
        <dbReference type="Proteomes" id="UP000094067"/>
    </source>
</evidence>
<dbReference type="SUPFAM" id="SSF46689">
    <property type="entry name" value="Homeodomain-like"/>
    <property type="match status" value="1"/>
</dbReference>
<dbReference type="GO" id="GO:0043565">
    <property type="term" value="F:sequence-specific DNA binding"/>
    <property type="evidence" value="ECO:0007669"/>
    <property type="project" value="InterPro"/>
</dbReference>
<dbReference type="SUPFAM" id="SSF51215">
    <property type="entry name" value="Regulatory protein AraC"/>
    <property type="match status" value="1"/>
</dbReference>
<keyword evidence="2" id="KW-0238">DNA-binding</keyword>
<dbReference type="InterPro" id="IPR018060">
    <property type="entry name" value="HTH_AraC"/>
</dbReference>
<dbReference type="InterPro" id="IPR003313">
    <property type="entry name" value="AraC-bd"/>
</dbReference>
<dbReference type="Proteomes" id="UP000094067">
    <property type="component" value="Unassembled WGS sequence"/>
</dbReference>
<sequence>MCKIWTFFLKLPFRPVIMVLMNTQEYLIQSSYITTRTSLPLFTEEYHYSRHPKEAAHSHEFLEIGIILSGQVIHHTKEESSLLTPGCVYCIPIGQKHALESDREFTIRNLYLLPKILLTEASGENTPILLQDFFLYYTEYRKKQITYNTLSPDLLSSVNMLFQSYDNTPLCDPLLDSFRYHCLFNILLILCSSFYSANQTHFARKDDRIYQILGLIRDNLSLPTGSLLGLIAEELSLNPQYINRLTKKELHTNLSTLILDTKIEKSCELLLKEYTVTEVANALAFYDHAHFYKAFQRKLGITPSQYQRKNKTFRFGDGSP</sequence>
<dbReference type="Pfam" id="PF12833">
    <property type="entry name" value="HTH_18"/>
    <property type="match status" value="1"/>
</dbReference>
<evidence type="ECO:0000256" key="3">
    <source>
        <dbReference type="ARBA" id="ARBA00023163"/>
    </source>
</evidence>
<comment type="caution">
    <text evidence="5">The sequence shown here is derived from an EMBL/GenBank/DDBJ whole genome shotgun (WGS) entry which is preliminary data.</text>
</comment>
<evidence type="ECO:0000256" key="2">
    <source>
        <dbReference type="ARBA" id="ARBA00023125"/>
    </source>
</evidence>
<dbReference type="PATRIC" id="fig|1432052.4.peg.1231"/>
<name>A0A1E3A8W5_9FIRM</name>
<dbReference type="SMART" id="SM00342">
    <property type="entry name" value="HTH_ARAC"/>
    <property type="match status" value="1"/>
</dbReference>
<dbReference type="InterPro" id="IPR014710">
    <property type="entry name" value="RmlC-like_jellyroll"/>
</dbReference>
<dbReference type="Pfam" id="PF02311">
    <property type="entry name" value="AraC_binding"/>
    <property type="match status" value="1"/>
</dbReference>
<keyword evidence="1" id="KW-0805">Transcription regulation</keyword>
<dbReference type="GO" id="GO:0003700">
    <property type="term" value="F:DNA-binding transcription factor activity"/>
    <property type="evidence" value="ECO:0007669"/>
    <property type="project" value="InterPro"/>
</dbReference>